<evidence type="ECO:0000313" key="2">
    <source>
        <dbReference type="EMBL" id="KAH9314298.1"/>
    </source>
</evidence>
<reference evidence="2 3" key="1">
    <citation type="journal article" date="2021" name="Nat. Plants">
        <title>The Taxus genome provides insights into paclitaxel biosynthesis.</title>
        <authorList>
            <person name="Xiong X."/>
            <person name="Gou J."/>
            <person name="Liao Q."/>
            <person name="Li Y."/>
            <person name="Zhou Q."/>
            <person name="Bi G."/>
            <person name="Li C."/>
            <person name="Du R."/>
            <person name="Wang X."/>
            <person name="Sun T."/>
            <person name="Guo L."/>
            <person name="Liang H."/>
            <person name="Lu P."/>
            <person name="Wu Y."/>
            <person name="Zhang Z."/>
            <person name="Ro D.K."/>
            <person name="Shang Y."/>
            <person name="Huang S."/>
            <person name="Yan J."/>
        </authorList>
    </citation>
    <scope>NUCLEOTIDE SEQUENCE [LARGE SCALE GENOMIC DNA]</scope>
    <source>
        <strain evidence="2">Ta-2019</strain>
    </source>
</reference>
<name>A0AA38L736_TAXCH</name>
<protein>
    <submittedName>
        <fullName evidence="2">Uncharacterized protein</fullName>
    </submittedName>
</protein>
<feature type="compositionally biased region" description="Gly residues" evidence="1">
    <location>
        <begin position="135"/>
        <end position="144"/>
    </location>
</feature>
<dbReference type="Proteomes" id="UP000824469">
    <property type="component" value="Unassembled WGS sequence"/>
</dbReference>
<evidence type="ECO:0000313" key="3">
    <source>
        <dbReference type="Proteomes" id="UP000824469"/>
    </source>
</evidence>
<accession>A0AA38L736</accession>
<comment type="caution">
    <text evidence="2">The sequence shown here is derived from an EMBL/GenBank/DDBJ whole genome shotgun (WGS) entry which is preliminary data.</text>
</comment>
<feature type="compositionally biased region" description="Basic residues" evidence="1">
    <location>
        <begin position="10"/>
        <end position="21"/>
    </location>
</feature>
<proteinExistence type="predicted"/>
<organism evidence="2 3">
    <name type="scientific">Taxus chinensis</name>
    <name type="common">Chinese yew</name>
    <name type="synonym">Taxus wallichiana var. chinensis</name>
    <dbReference type="NCBI Taxonomy" id="29808"/>
    <lineage>
        <taxon>Eukaryota</taxon>
        <taxon>Viridiplantae</taxon>
        <taxon>Streptophyta</taxon>
        <taxon>Embryophyta</taxon>
        <taxon>Tracheophyta</taxon>
        <taxon>Spermatophyta</taxon>
        <taxon>Pinopsida</taxon>
        <taxon>Pinidae</taxon>
        <taxon>Conifers II</taxon>
        <taxon>Cupressales</taxon>
        <taxon>Taxaceae</taxon>
        <taxon>Taxus</taxon>
    </lineage>
</organism>
<feature type="non-terminal residue" evidence="2">
    <location>
        <position position="163"/>
    </location>
</feature>
<dbReference type="EMBL" id="JAHRHJ020000005">
    <property type="protein sequence ID" value="KAH9314298.1"/>
    <property type="molecule type" value="Genomic_DNA"/>
</dbReference>
<feature type="region of interest" description="Disordered" evidence="1">
    <location>
        <begin position="1"/>
        <end position="23"/>
    </location>
</feature>
<evidence type="ECO:0000256" key="1">
    <source>
        <dbReference type="SAM" id="MobiDB-lite"/>
    </source>
</evidence>
<sequence>MLKDEEGARRWRRSARRVHRGARGEGGTWRLYRVRCAGGAGRAELEATAFGGGGEGIGRSRLRSSAGEWRRDLVWGEGRQRRGWGRRGASVDGDIAWEEGGRGPGQVRRGGHGFAGGSGQRVEEGGGAASAAPTGGEGGKGPWGGHAPTAVQKGWRGGCRPPR</sequence>
<dbReference type="AlphaFoldDB" id="A0AA38L736"/>
<feature type="region of interest" description="Disordered" evidence="1">
    <location>
        <begin position="79"/>
        <end position="163"/>
    </location>
</feature>
<keyword evidence="3" id="KW-1185">Reference proteome</keyword>
<gene>
    <name evidence="2" type="ORF">KI387_022925</name>
</gene>